<dbReference type="InterPro" id="IPR050257">
    <property type="entry name" value="eL8/uL1-like"/>
</dbReference>
<dbReference type="InterPro" id="IPR004038">
    <property type="entry name" value="Ribosomal_eL8/eL30/eS12/Gad45"/>
</dbReference>
<evidence type="ECO:0000256" key="2">
    <source>
        <dbReference type="ARBA" id="ARBA00023274"/>
    </source>
</evidence>
<keyword evidence="2" id="KW-0687">Ribonucleoprotein</keyword>
<feature type="domain" description="Ribosomal protein eL8/eL30/eS12/Gadd45" evidence="3">
    <location>
        <begin position="50"/>
        <end position="144"/>
    </location>
</feature>
<dbReference type="Gene3D" id="3.30.1330.30">
    <property type="match status" value="1"/>
</dbReference>
<comment type="similarity">
    <text evidence="1">Belongs to the eukaryotic ribosomal protein eL8 family.</text>
</comment>
<dbReference type="GO" id="GO:0003723">
    <property type="term" value="F:RNA binding"/>
    <property type="evidence" value="ECO:0007669"/>
    <property type="project" value="InterPro"/>
</dbReference>
<dbReference type="EMBL" id="JARGDH010000002">
    <property type="protein sequence ID" value="KAL0277741.1"/>
    <property type="molecule type" value="Genomic_DNA"/>
</dbReference>
<evidence type="ECO:0000256" key="1">
    <source>
        <dbReference type="ARBA" id="ARBA00007337"/>
    </source>
</evidence>
<dbReference type="Pfam" id="PF01248">
    <property type="entry name" value="Ribosomal_L7Ae"/>
    <property type="match status" value="1"/>
</dbReference>
<evidence type="ECO:0000259" key="3">
    <source>
        <dbReference type="Pfam" id="PF01248"/>
    </source>
</evidence>
<gene>
    <name evidence="4" type="ORF">PYX00_004923</name>
</gene>
<dbReference type="InterPro" id="IPR018492">
    <property type="entry name" value="Ribosomal_eL8/Nhp2"/>
</dbReference>
<proteinExistence type="inferred from homology"/>
<dbReference type="PRINTS" id="PR00881">
    <property type="entry name" value="L7ARS6FAMILY"/>
</dbReference>
<accession>A0AAW2I753</accession>
<evidence type="ECO:0000313" key="4">
    <source>
        <dbReference type="EMBL" id="KAL0277741.1"/>
    </source>
</evidence>
<dbReference type="GO" id="GO:1990904">
    <property type="term" value="C:ribonucleoprotein complex"/>
    <property type="evidence" value="ECO:0007669"/>
    <property type="project" value="UniProtKB-KW"/>
</dbReference>
<name>A0AAW2I753_9NEOP</name>
<organism evidence="4">
    <name type="scientific">Menopon gallinae</name>
    <name type="common">poultry shaft louse</name>
    <dbReference type="NCBI Taxonomy" id="328185"/>
    <lineage>
        <taxon>Eukaryota</taxon>
        <taxon>Metazoa</taxon>
        <taxon>Ecdysozoa</taxon>
        <taxon>Arthropoda</taxon>
        <taxon>Hexapoda</taxon>
        <taxon>Insecta</taxon>
        <taxon>Pterygota</taxon>
        <taxon>Neoptera</taxon>
        <taxon>Paraneoptera</taxon>
        <taxon>Psocodea</taxon>
        <taxon>Troctomorpha</taxon>
        <taxon>Phthiraptera</taxon>
        <taxon>Amblycera</taxon>
        <taxon>Menoponidae</taxon>
        <taxon>Menopon</taxon>
    </lineage>
</organism>
<dbReference type="SUPFAM" id="SSF55315">
    <property type="entry name" value="L30e-like"/>
    <property type="match status" value="1"/>
</dbReference>
<dbReference type="AlphaFoldDB" id="A0AAW2I753"/>
<comment type="caution">
    <text evidence="4">The sequence shown here is derived from an EMBL/GenBank/DDBJ whole genome shotgun (WGS) entry which is preliminary data.</text>
</comment>
<dbReference type="InterPro" id="IPR029064">
    <property type="entry name" value="Ribosomal_eL30-like_sf"/>
</dbReference>
<protein>
    <recommendedName>
        <fullName evidence="3">Ribosomal protein eL8/eL30/eS12/Gadd45 domain-containing protein</fullName>
    </recommendedName>
</protein>
<sequence>MGKKSKDKENLMLEEEVKNITLEEQEMTYEEKVKYVSVIAKPMATKSQAKKIYKLIKKASKEKGYLRSGLKDVQRRIRYGETGLCIFAGNVSPVDIMVHMPAVCEEKKIPYCYTPSRQDIGAAMGVKRGSVMVLIRPHESYKELFNEMYQELQAMPIPIDVNYDVPQGNI</sequence>
<dbReference type="PANTHER" id="PTHR23105">
    <property type="entry name" value="RIBOSOMAL PROTEIN L7AE FAMILY MEMBER"/>
    <property type="match status" value="1"/>
</dbReference>
<reference evidence="4" key="1">
    <citation type="journal article" date="2024" name="Gigascience">
        <title>Chromosome-level genome of the poultry shaft louse Menopon gallinae provides insight into the host-switching and adaptive evolution of parasitic lice.</title>
        <authorList>
            <person name="Xu Y."/>
            <person name="Ma L."/>
            <person name="Liu S."/>
            <person name="Liang Y."/>
            <person name="Liu Q."/>
            <person name="He Z."/>
            <person name="Tian L."/>
            <person name="Duan Y."/>
            <person name="Cai W."/>
            <person name="Li H."/>
            <person name="Song F."/>
        </authorList>
    </citation>
    <scope>NUCLEOTIDE SEQUENCE</scope>
    <source>
        <strain evidence="4">Cailab_2023a</strain>
    </source>
</reference>